<keyword evidence="6 14" id="KW-0812">Transmembrane</keyword>
<feature type="region of interest" description="Disordered" evidence="13">
    <location>
        <begin position="1"/>
        <end position="25"/>
    </location>
</feature>
<dbReference type="VEuPathDB" id="FungiDB:TRICI_000140"/>
<keyword evidence="7" id="KW-0378">Hydrolase</keyword>
<dbReference type="InterPro" id="IPR050278">
    <property type="entry name" value="Serine_Prot_S9B/DPPIV"/>
</dbReference>
<keyword evidence="8" id="KW-0720">Serine protease</keyword>
<evidence type="ECO:0000256" key="1">
    <source>
        <dbReference type="ARBA" id="ARBA00004576"/>
    </source>
</evidence>
<evidence type="ECO:0000256" key="2">
    <source>
        <dbReference type="ARBA" id="ARBA00006150"/>
    </source>
</evidence>
<protein>
    <recommendedName>
        <fullName evidence="19">Dipeptidyl-peptidase IV</fullName>
    </recommendedName>
</protein>
<evidence type="ECO:0000256" key="14">
    <source>
        <dbReference type="SAM" id="Phobius"/>
    </source>
</evidence>
<dbReference type="InterPro" id="IPR002471">
    <property type="entry name" value="Pept_S9_AS"/>
</dbReference>
<feature type="compositionally biased region" description="Polar residues" evidence="13">
    <location>
        <begin position="15"/>
        <end position="24"/>
    </location>
</feature>
<evidence type="ECO:0000256" key="10">
    <source>
        <dbReference type="ARBA" id="ARBA00022989"/>
    </source>
</evidence>
<dbReference type="EMBL" id="SWFS01000014">
    <property type="protein sequence ID" value="KAA8917701.1"/>
    <property type="molecule type" value="Genomic_DNA"/>
</dbReference>
<dbReference type="GO" id="GO:0004177">
    <property type="term" value="F:aminopeptidase activity"/>
    <property type="evidence" value="ECO:0007669"/>
    <property type="project" value="UniProtKB-KW"/>
</dbReference>
<keyword evidence="11 14" id="KW-0472">Membrane</keyword>
<comment type="caution">
    <text evidence="17">The sequence shown here is derived from an EMBL/GenBank/DDBJ whole genome shotgun (WGS) entry which is preliminary data.</text>
</comment>
<evidence type="ECO:0000313" key="17">
    <source>
        <dbReference type="EMBL" id="KAA8917701.1"/>
    </source>
</evidence>
<keyword evidence="18" id="KW-1185">Reference proteome</keyword>
<keyword evidence="5" id="KW-0645">Protease</keyword>
<evidence type="ECO:0000256" key="11">
    <source>
        <dbReference type="ARBA" id="ARBA00023136"/>
    </source>
</evidence>
<dbReference type="OrthoDB" id="16520at2759"/>
<dbReference type="SUPFAM" id="SSF82171">
    <property type="entry name" value="DPP6 N-terminal domain-like"/>
    <property type="match status" value="1"/>
</dbReference>
<evidence type="ECO:0000256" key="7">
    <source>
        <dbReference type="ARBA" id="ARBA00022801"/>
    </source>
</evidence>
<dbReference type="PANTHER" id="PTHR11731">
    <property type="entry name" value="PROTEASE FAMILY S9B,C DIPEPTIDYL-PEPTIDASE IV-RELATED"/>
    <property type="match status" value="1"/>
</dbReference>
<proteinExistence type="inferred from homology"/>
<evidence type="ECO:0000256" key="4">
    <source>
        <dbReference type="ARBA" id="ARBA00022554"/>
    </source>
</evidence>
<evidence type="ECO:0000259" key="15">
    <source>
        <dbReference type="Pfam" id="PF00326"/>
    </source>
</evidence>
<evidence type="ECO:0000256" key="6">
    <source>
        <dbReference type="ARBA" id="ARBA00022692"/>
    </source>
</evidence>
<dbReference type="FunFam" id="3.40.50.1820:FF:000003">
    <property type="entry name" value="Dipeptidyl peptidase 4"/>
    <property type="match status" value="1"/>
</dbReference>
<dbReference type="AlphaFoldDB" id="A0A642VE80"/>
<evidence type="ECO:0000256" key="13">
    <source>
        <dbReference type="SAM" id="MobiDB-lite"/>
    </source>
</evidence>
<evidence type="ECO:0000256" key="12">
    <source>
        <dbReference type="ARBA" id="ARBA00023180"/>
    </source>
</evidence>
<comment type="subcellular location">
    <subcellularLocation>
        <location evidence="1">Vacuole membrane</location>
        <topology evidence="1">Single-pass type II membrane protein</topology>
    </subcellularLocation>
</comment>
<feature type="domain" description="Dipeptidylpeptidase IV N-terminal" evidence="16">
    <location>
        <begin position="178"/>
        <end position="544"/>
    </location>
</feature>
<dbReference type="GO" id="GO:0005774">
    <property type="term" value="C:vacuolar membrane"/>
    <property type="evidence" value="ECO:0007669"/>
    <property type="project" value="UniProtKB-SubCell"/>
</dbReference>
<dbReference type="GO" id="GO:0006508">
    <property type="term" value="P:proteolysis"/>
    <property type="evidence" value="ECO:0007669"/>
    <property type="project" value="UniProtKB-KW"/>
</dbReference>
<dbReference type="PANTHER" id="PTHR11731:SF200">
    <property type="entry name" value="DIPEPTIDYL PEPTIDASE 10, ISOFORM B"/>
    <property type="match status" value="1"/>
</dbReference>
<dbReference type="InterPro" id="IPR001375">
    <property type="entry name" value="Peptidase_S9_cat"/>
</dbReference>
<feature type="domain" description="Peptidase S9 prolyl oligopeptidase catalytic" evidence="15">
    <location>
        <begin position="642"/>
        <end position="838"/>
    </location>
</feature>
<evidence type="ECO:0000256" key="8">
    <source>
        <dbReference type="ARBA" id="ARBA00022825"/>
    </source>
</evidence>
<evidence type="ECO:0000256" key="9">
    <source>
        <dbReference type="ARBA" id="ARBA00022968"/>
    </source>
</evidence>
<evidence type="ECO:0008006" key="19">
    <source>
        <dbReference type="Google" id="ProtNLM"/>
    </source>
</evidence>
<keyword evidence="4" id="KW-0926">Vacuole</keyword>
<dbReference type="InterPro" id="IPR002469">
    <property type="entry name" value="Peptidase_S9B_N"/>
</dbReference>
<reference evidence="17" key="1">
    <citation type="journal article" date="2019" name="G3 (Bethesda)">
        <title>Genome Assemblies of Two Rare Opportunistic Yeast Pathogens: Diutina rugosa (syn. Candida rugosa) and Trichomonascus ciferrii (syn. Candida ciferrii).</title>
        <authorList>
            <person name="Mixao V."/>
            <person name="Saus E."/>
            <person name="Hansen A.P."/>
            <person name="Lass-Florl C."/>
            <person name="Gabaldon T."/>
        </authorList>
    </citation>
    <scope>NUCLEOTIDE SEQUENCE</scope>
    <source>
        <strain evidence="17">CBS 4856</strain>
    </source>
</reference>
<evidence type="ECO:0000259" key="16">
    <source>
        <dbReference type="Pfam" id="PF00930"/>
    </source>
</evidence>
<feature type="transmembrane region" description="Helical" evidence="14">
    <location>
        <begin position="67"/>
        <end position="86"/>
    </location>
</feature>
<feature type="compositionally biased region" description="Basic and acidic residues" evidence="13">
    <location>
        <begin position="1"/>
        <end position="13"/>
    </location>
</feature>
<dbReference type="GO" id="GO:0004252">
    <property type="term" value="F:serine-type endopeptidase activity"/>
    <property type="evidence" value="ECO:0007669"/>
    <property type="project" value="InterPro"/>
</dbReference>
<dbReference type="SUPFAM" id="SSF53474">
    <property type="entry name" value="alpha/beta-Hydrolases"/>
    <property type="match status" value="1"/>
</dbReference>
<dbReference type="Proteomes" id="UP000761534">
    <property type="component" value="Unassembled WGS sequence"/>
</dbReference>
<keyword evidence="3" id="KW-0031">Aminopeptidase</keyword>
<gene>
    <name evidence="17" type="ORF">TRICI_000140</name>
</gene>
<keyword evidence="10 14" id="KW-1133">Transmembrane helix</keyword>
<evidence type="ECO:0000313" key="18">
    <source>
        <dbReference type="Proteomes" id="UP000761534"/>
    </source>
</evidence>
<dbReference type="GO" id="GO:0005886">
    <property type="term" value="C:plasma membrane"/>
    <property type="evidence" value="ECO:0007669"/>
    <property type="project" value="TreeGrafter"/>
</dbReference>
<organism evidence="17 18">
    <name type="scientific">Trichomonascus ciferrii</name>
    <dbReference type="NCBI Taxonomy" id="44093"/>
    <lineage>
        <taxon>Eukaryota</taxon>
        <taxon>Fungi</taxon>
        <taxon>Dikarya</taxon>
        <taxon>Ascomycota</taxon>
        <taxon>Saccharomycotina</taxon>
        <taxon>Dipodascomycetes</taxon>
        <taxon>Dipodascales</taxon>
        <taxon>Trichomonascaceae</taxon>
        <taxon>Trichomonascus</taxon>
        <taxon>Trichomonascus ciferrii complex</taxon>
    </lineage>
</organism>
<dbReference type="Pfam" id="PF00930">
    <property type="entry name" value="DPPIV_N"/>
    <property type="match status" value="1"/>
</dbReference>
<evidence type="ECO:0000256" key="5">
    <source>
        <dbReference type="ARBA" id="ARBA00022670"/>
    </source>
</evidence>
<accession>A0A642VE80</accession>
<keyword evidence="12" id="KW-0325">Glycoprotein</keyword>
<comment type="similarity">
    <text evidence="2">Belongs to the peptidase S9B family.</text>
</comment>
<name>A0A642VE80_9ASCO</name>
<keyword evidence="9" id="KW-0735">Signal-anchor</keyword>
<dbReference type="PROSITE" id="PS00708">
    <property type="entry name" value="PRO_ENDOPEP_SER"/>
    <property type="match status" value="1"/>
</dbReference>
<evidence type="ECO:0000256" key="3">
    <source>
        <dbReference type="ARBA" id="ARBA00022438"/>
    </source>
</evidence>
<dbReference type="Pfam" id="PF00326">
    <property type="entry name" value="Peptidase_S9"/>
    <property type="match status" value="1"/>
</dbReference>
<dbReference type="InterPro" id="IPR029058">
    <property type="entry name" value="AB_hydrolase_fold"/>
</dbReference>
<dbReference type="GO" id="GO:0008239">
    <property type="term" value="F:dipeptidyl-peptidase activity"/>
    <property type="evidence" value="ECO:0007669"/>
    <property type="project" value="TreeGrafter"/>
</dbReference>
<dbReference type="Gene3D" id="2.140.10.30">
    <property type="entry name" value="Dipeptidylpeptidase IV, N-terminal domain"/>
    <property type="match status" value="1"/>
</dbReference>
<dbReference type="Gene3D" id="3.40.50.1820">
    <property type="entry name" value="alpha/beta hydrolase"/>
    <property type="match status" value="1"/>
</dbReference>
<sequence length="844" mass="96056">MAEPRYKKADDGGTPRSSTSSILENLTIADKDEEAKLYEEDPEGRGFDDARWRRTKFTSQVFRKHKLRFALGFLVTIVLLVAVGSFSGSAGHSSISGELLNFEEMRSGQYSPEIKQISWIEGSPGTVESGAYLVKDRNRYYITSWSDKKNKTTILRDSLISYDGKSYMVQDLVLNKAHNKALLSTNHVKNWRHSYFAQYWILDIHSKKIEPLVSNNSDVKLELAVWSPRGDRVAYVRDRNLYLRYVGGDKDGESKQITDDGGENVFNGIPDWVYEEEVLQERQALWWSTEGSYLAFLHTNEESVKEFTIPYFVQSSVDRDAYPEIRKIKYPKPGYDNPHVQLMLLDVSSEEHSVVSTEEHAPLDDIITEVVWLGNSKVFVRLTNRESDVSKISIVDAKEKKGSVVRKDDTKGKGWFEVLRNTQYIPADESNGRKDDGYVDTIIVDGYNHLAYFAPIDASEPKQILTKGDWEVVDAPSSIDKENNIVYFIGTKKSPTERHLYSVQLDGTNFTEITDTSQDGHYKASFSSDSKFCLLSYMGPKVPWQMVIDMSSSSKMDGDMLTQNTQLEDRLQRYSLPILNYEQVMVDKDEDGKAILANAVEILPPNFDRHRKYPVLFHCYGGPISQTVKKTFGVDFQKILPSQEDIIVVIVDGRGTGFMGRDFRAVVRDKLGKYEAHDQIAAAKNWASRPYVDSSRLGIWGWSFGGYLTLKTLETDAGNTFSYGMAVAPVTDWRLYDSIYTERYMHTPAHNKQGYIDAAITNATSLGQNSRFLVMHGTGDDNVHFQNTLVLLDKLDEASVENYDVHIFPDSDHSIYYHNANSIVYDKLYNWITNAFKGSFKDFN</sequence>